<evidence type="ECO:0000256" key="4">
    <source>
        <dbReference type="ARBA" id="ARBA00022833"/>
    </source>
</evidence>
<dbReference type="Pfam" id="PF01432">
    <property type="entry name" value="Peptidase_M3"/>
    <property type="match status" value="1"/>
</dbReference>
<dbReference type="PANTHER" id="PTHR37079">
    <property type="entry name" value="SERINE/THREONINE-PROTEIN KINASE ATM"/>
    <property type="match status" value="1"/>
</dbReference>
<gene>
    <name evidence="8" type="ORF">LSALG_LOCUS21481</name>
</gene>
<dbReference type="Proteomes" id="UP001177003">
    <property type="component" value="Chromosome 4"/>
</dbReference>
<dbReference type="GO" id="GO:0006974">
    <property type="term" value="P:DNA damage response"/>
    <property type="evidence" value="ECO:0007669"/>
    <property type="project" value="InterPro"/>
</dbReference>
<evidence type="ECO:0000259" key="7">
    <source>
        <dbReference type="Pfam" id="PF01432"/>
    </source>
</evidence>
<organism evidence="8 9">
    <name type="scientific">Lactuca saligna</name>
    <name type="common">Willowleaf lettuce</name>
    <dbReference type="NCBI Taxonomy" id="75948"/>
    <lineage>
        <taxon>Eukaryota</taxon>
        <taxon>Viridiplantae</taxon>
        <taxon>Streptophyta</taxon>
        <taxon>Embryophyta</taxon>
        <taxon>Tracheophyta</taxon>
        <taxon>Spermatophyta</taxon>
        <taxon>Magnoliopsida</taxon>
        <taxon>eudicotyledons</taxon>
        <taxon>Gunneridae</taxon>
        <taxon>Pentapetalae</taxon>
        <taxon>asterids</taxon>
        <taxon>campanulids</taxon>
        <taxon>Asterales</taxon>
        <taxon>Asteraceae</taxon>
        <taxon>Cichorioideae</taxon>
        <taxon>Cichorieae</taxon>
        <taxon>Lactucinae</taxon>
        <taxon>Lactuca</taxon>
    </lineage>
</organism>
<evidence type="ECO:0000256" key="1">
    <source>
        <dbReference type="ARBA" id="ARBA00022670"/>
    </source>
</evidence>
<dbReference type="AlphaFoldDB" id="A0AA35YXC2"/>
<dbReference type="EMBL" id="OX465080">
    <property type="protein sequence ID" value="CAI9281806.1"/>
    <property type="molecule type" value="Genomic_DNA"/>
</dbReference>
<comment type="cofactor">
    <cofactor evidence="6">
        <name>Zn(2+)</name>
        <dbReference type="ChEBI" id="CHEBI:29105"/>
    </cofactor>
    <text evidence="6">Binds 1 zinc ion.</text>
</comment>
<dbReference type="InterPro" id="IPR001567">
    <property type="entry name" value="Pept_M3A_M3B_dom"/>
</dbReference>
<evidence type="ECO:0000256" key="5">
    <source>
        <dbReference type="ARBA" id="ARBA00023049"/>
    </source>
</evidence>
<dbReference type="GO" id="GO:0046872">
    <property type="term" value="F:metal ion binding"/>
    <property type="evidence" value="ECO:0007669"/>
    <property type="project" value="UniProtKB-UniRule"/>
</dbReference>
<keyword evidence="5 6" id="KW-0482">Metalloprotease</keyword>
<dbReference type="SUPFAM" id="SSF55486">
    <property type="entry name" value="Metalloproteases ('zincins'), catalytic domain"/>
    <property type="match status" value="1"/>
</dbReference>
<keyword evidence="2 6" id="KW-0479">Metal-binding</keyword>
<dbReference type="InterPro" id="IPR038980">
    <property type="entry name" value="ATM_plant"/>
</dbReference>
<sequence length="580" mass="64846">MTFDVTGEGEQKLMECLMLNLCEHPCWSSCQGFSDMVISLDNMVDRLSDVKLQPTKVLTAICGLLQTLMSNKVTKERNQDYLNRLVAFDVASQASMELILKDDSQSMVPLGDLVIKIAENDQFDWLGRVKLIDCICNFVLLSLQIARRISVLFQTWDDHDELFQDILSNFSVKILVVLFKDKFVKANEVLAAGHQPRPIMETITVTLVHLALHSEKIELEAVFMICVIAAIDSSQRELVAAVLDNLSKKLQYNSRSEWETESSFMDDRFGCCYARWQVAVWGKGKLNQTLKNLYFQSGSSFLKCLLESWKKEEDSNTIKFNIVDVKGDDPNDDTCNICGDGGIGTSLFGMKFLNCPLAPGESWHPYVINMALHHPDEGKYPGCAHFAIRGGRAVSKTEYQLPVIAVVCNFSKPYNSSIVRLNHSDVDTLFHEFGHALHSLLSRTIEKLVYSFQNFTKIDMKFYNSRDINCGVRMLPAGSGMGVMYGMTRGIKMARPPFSSIMNSTTGLLTSSTPTPAPTLAQGNSMLRSREAMHMIRYGLIVKSTLQTPVGQLGSGSPWSLFEDQSLVVLVHDMDPTGSL</sequence>
<evidence type="ECO:0000256" key="3">
    <source>
        <dbReference type="ARBA" id="ARBA00022801"/>
    </source>
</evidence>
<dbReference type="GO" id="GO:0006508">
    <property type="term" value="P:proteolysis"/>
    <property type="evidence" value="ECO:0007669"/>
    <property type="project" value="UniProtKB-KW"/>
</dbReference>
<keyword evidence="9" id="KW-1185">Reference proteome</keyword>
<dbReference type="GO" id="GO:0004222">
    <property type="term" value="F:metalloendopeptidase activity"/>
    <property type="evidence" value="ECO:0007669"/>
    <property type="project" value="InterPro"/>
</dbReference>
<dbReference type="PANTHER" id="PTHR37079:SF4">
    <property type="entry name" value="SERINE_THREONINE-PROTEIN KINASE ATM"/>
    <property type="match status" value="1"/>
</dbReference>
<evidence type="ECO:0000256" key="2">
    <source>
        <dbReference type="ARBA" id="ARBA00022723"/>
    </source>
</evidence>
<accession>A0AA35YXC2</accession>
<feature type="domain" description="Peptidase M3A/M3B catalytic" evidence="7">
    <location>
        <begin position="345"/>
        <end position="448"/>
    </location>
</feature>
<evidence type="ECO:0000256" key="6">
    <source>
        <dbReference type="RuleBase" id="RU003435"/>
    </source>
</evidence>
<reference evidence="8" key="1">
    <citation type="submission" date="2023-04" db="EMBL/GenBank/DDBJ databases">
        <authorList>
            <person name="Vijverberg K."/>
            <person name="Xiong W."/>
            <person name="Schranz E."/>
        </authorList>
    </citation>
    <scope>NUCLEOTIDE SEQUENCE</scope>
</reference>
<keyword evidence="4 6" id="KW-0862">Zinc</keyword>
<dbReference type="Gene3D" id="1.10.1370.40">
    <property type="match status" value="1"/>
</dbReference>
<name>A0AA35YXC2_LACSI</name>
<proteinExistence type="inferred from homology"/>
<comment type="similarity">
    <text evidence="6">Belongs to the peptidase M3 family.</text>
</comment>
<evidence type="ECO:0000313" key="9">
    <source>
        <dbReference type="Proteomes" id="UP001177003"/>
    </source>
</evidence>
<protein>
    <recommendedName>
        <fullName evidence="7">Peptidase M3A/M3B catalytic domain-containing protein</fullName>
    </recommendedName>
</protein>
<keyword evidence="1 6" id="KW-0645">Protease</keyword>
<evidence type="ECO:0000313" key="8">
    <source>
        <dbReference type="EMBL" id="CAI9281806.1"/>
    </source>
</evidence>
<keyword evidence="3 6" id="KW-0378">Hydrolase</keyword>
<dbReference type="GO" id="GO:0004674">
    <property type="term" value="F:protein serine/threonine kinase activity"/>
    <property type="evidence" value="ECO:0007669"/>
    <property type="project" value="InterPro"/>
</dbReference>